<evidence type="ECO:0000313" key="2">
    <source>
        <dbReference type="RefSeq" id="XP_022236833.1"/>
    </source>
</evidence>
<evidence type="ECO:0000313" key="1">
    <source>
        <dbReference type="Proteomes" id="UP000694941"/>
    </source>
</evidence>
<name>A0ABM1RZM8_LIMPO</name>
<protein>
    <submittedName>
        <fullName evidence="2">Uncharacterized protein LOC111084404</fullName>
    </submittedName>
</protein>
<sequence length="108" mass="12369">MVRNNIPRALLAHLTSSDQEEAHAMEVQGQGQEHQLLTMGKYTESLYLTFQMSPGMKMSSPPVELSYSLAEEVTKTEVPSKIDVDDLCQRWMACQPFCWPYDDSRVER</sequence>
<accession>A0ABM1RZM8</accession>
<organism evidence="1 2">
    <name type="scientific">Limulus polyphemus</name>
    <name type="common">Atlantic horseshoe crab</name>
    <dbReference type="NCBI Taxonomy" id="6850"/>
    <lineage>
        <taxon>Eukaryota</taxon>
        <taxon>Metazoa</taxon>
        <taxon>Ecdysozoa</taxon>
        <taxon>Arthropoda</taxon>
        <taxon>Chelicerata</taxon>
        <taxon>Merostomata</taxon>
        <taxon>Xiphosura</taxon>
        <taxon>Limulidae</taxon>
        <taxon>Limulus</taxon>
    </lineage>
</organism>
<reference evidence="2" key="1">
    <citation type="submission" date="2025-08" db="UniProtKB">
        <authorList>
            <consortium name="RefSeq"/>
        </authorList>
    </citation>
    <scope>IDENTIFICATION</scope>
    <source>
        <tissue evidence="2">Muscle</tissue>
    </source>
</reference>
<keyword evidence="1" id="KW-1185">Reference proteome</keyword>
<gene>
    <name evidence="2" type="primary">LOC111084404</name>
</gene>
<dbReference type="GeneID" id="111084404"/>
<dbReference type="RefSeq" id="XP_022236833.1">
    <property type="nucleotide sequence ID" value="XM_022381125.1"/>
</dbReference>
<proteinExistence type="predicted"/>
<dbReference type="Proteomes" id="UP000694941">
    <property type="component" value="Unplaced"/>
</dbReference>